<proteinExistence type="predicted"/>
<reference evidence="1 2" key="1">
    <citation type="submission" date="2019-06" db="EMBL/GenBank/DDBJ databases">
        <title>Whole genome shotgun sequence of Glutamicibacter uratoxydans NBRC 15515.</title>
        <authorList>
            <person name="Hosoyama A."/>
            <person name="Uohara A."/>
            <person name="Ohji S."/>
            <person name="Ichikawa N."/>
        </authorList>
    </citation>
    <scope>NUCLEOTIDE SEQUENCE [LARGE SCALE GENOMIC DNA]</scope>
    <source>
        <strain evidence="1 2">NBRC 15515</strain>
    </source>
</reference>
<dbReference type="EMBL" id="BJNY01000002">
    <property type="protein sequence ID" value="GED05136.1"/>
    <property type="molecule type" value="Genomic_DNA"/>
</dbReference>
<accession>A0A4Y4DJH7</accession>
<sequence length="162" mass="18572">MVDGQPLGQLFKQDDSGVISPFARRFVHEAVENSLEVYRGDFARRDDLLQGGEIELLICSVCGDLMCGSIIADLDIGAELVTWSRPRWWYFKDDDELDDDEPEEDLGVERWVFSLGDYQSALAQIEGYLARPGWRLIPDERGRLRRAVERRLGVESKPNPLW</sequence>
<dbReference type="AlphaFoldDB" id="A0A4Y4DJH7"/>
<gene>
    <name evidence="1" type="ORF">AUR04nite_06680</name>
</gene>
<evidence type="ECO:0000313" key="2">
    <source>
        <dbReference type="Proteomes" id="UP000316612"/>
    </source>
</evidence>
<evidence type="ECO:0000313" key="1">
    <source>
        <dbReference type="EMBL" id="GED05136.1"/>
    </source>
</evidence>
<organism evidence="1 2">
    <name type="scientific">Glutamicibacter uratoxydans</name>
    <name type="common">Arthrobacter uratoxydans</name>
    <dbReference type="NCBI Taxonomy" id="43667"/>
    <lineage>
        <taxon>Bacteria</taxon>
        <taxon>Bacillati</taxon>
        <taxon>Actinomycetota</taxon>
        <taxon>Actinomycetes</taxon>
        <taxon>Micrococcales</taxon>
        <taxon>Micrococcaceae</taxon>
        <taxon>Glutamicibacter</taxon>
    </lineage>
</organism>
<dbReference type="Proteomes" id="UP000316612">
    <property type="component" value="Unassembled WGS sequence"/>
</dbReference>
<keyword evidence="2" id="KW-1185">Reference proteome</keyword>
<protein>
    <submittedName>
        <fullName evidence="1">Uncharacterized protein</fullName>
    </submittedName>
</protein>
<comment type="caution">
    <text evidence="1">The sequence shown here is derived from an EMBL/GenBank/DDBJ whole genome shotgun (WGS) entry which is preliminary data.</text>
</comment>
<name>A0A4Y4DJH7_GLUUR</name>